<dbReference type="InterPro" id="IPR029032">
    <property type="entry name" value="AhpD-like"/>
</dbReference>
<feature type="region of interest" description="Disordered" evidence="1">
    <location>
        <begin position="1"/>
        <end position="21"/>
    </location>
</feature>
<protein>
    <recommendedName>
        <fullName evidence="4">Carboxymuconolactone decarboxylase-like domain-containing protein</fullName>
    </recommendedName>
</protein>
<dbReference type="OMA" id="ESMNEIM"/>
<gene>
    <name evidence="2" type="ORF">CONPUDRAFT_129283</name>
</gene>
<dbReference type="EMBL" id="JH711584">
    <property type="protein sequence ID" value="EIW77104.1"/>
    <property type="molecule type" value="Genomic_DNA"/>
</dbReference>
<comment type="caution">
    <text evidence="2">The sequence shown here is derived from an EMBL/GenBank/DDBJ whole genome shotgun (WGS) entry which is preliminary data.</text>
</comment>
<evidence type="ECO:0000313" key="3">
    <source>
        <dbReference type="Proteomes" id="UP000053558"/>
    </source>
</evidence>
<dbReference type="SUPFAM" id="SSF69118">
    <property type="entry name" value="AhpD-like"/>
    <property type="match status" value="1"/>
</dbReference>
<dbReference type="AlphaFoldDB" id="A0A5M3ME80"/>
<keyword evidence="3" id="KW-1185">Reference proteome</keyword>
<dbReference type="OrthoDB" id="9998495at2759"/>
<dbReference type="RefSeq" id="XP_007772548.1">
    <property type="nucleotide sequence ID" value="XM_007774358.1"/>
</dbReference>
<sequence length="214" mass="23574">MIATTPGESTRIPPIHPAHPPPNLCDSAPFTEALAATLARRSGKGGLLALDQTLLHSPAFTQGWNAMFGAVREGFSVEATLRELAICRVAVLNRARFEWIQHAGLLRQAWIEKIVGESQEAEKMADGRWREMGKKLGMDEMTFAVLAYTDAMTKDVAVPEEIWDQLKKAFADEGDRVDQLLVEMTGIIAGYNCVSRFLVAVDVAGMKEWSSKTQ</sequence>
<organism evidence="2 3">
    <name type="scientific">Coniophora puteana (strain RWD-64-598)</name>
    <name type="common">Brown rot fungus</name>
    <dbReference type="NCBI Taxonomy" id="741705"/>
    <lineage>
        <taxon>Eukaryota</taxon>
        <taxon>Fungi</taxon>
        <taxon>Dikarya</taxon>
        <taxon>Basidiomycota</taxon>
        <taxon>Agaricomycotina</taxon>
        <taxon>Agaricomycetes</taxon>
        <taxon>Agaricomycetidae</taxon>
        <taxon>Boletales</taxon>
        <taxon>Coniophorineae</taxon>
        <taxon>Coniophoraceae</taxon>
        <taxon>Coniophora</taxon>
    </lineage>
</organism>
<dbReference type="PANTHER" id="PTHR34846:SF11">
    <property type="entry name" value="4-CARBOXYMUCONOLACTONE DECARBOXYLASE FAMILY PROTEIN (AFU_ORTHOLOGUE AFUA_6G11590)"/>
    <property type="match status" value="1"/>
</dbReference>
<accession>A0A5M3ME80</accession>
<dbReference type="GeneID" id="19200187"/>
<dbReference type="Proteomes" id="UP000053558">
    <property type="component" value="Unassembled WGS sequence"/>
</dbReference>
<evidence type="ECO:0000313" key="2">
    <source>
        <dbReference type="EMBL" id="EIW77104.1"/>
    </source>
</evidence>
<dbReference type="KEGG" id="cput:CONPUDRAFT_129283"/>
<dbReference type="PANTHER" id="PTHR34846">
    <property type="entry name" value="4-CARBOXYMUCONOLACTONE DECARBOXYLASE FAMILY PROTEIN (AFU_ORTHOLOGUE AFUA_6G11590)"/>
    <property type="match status" value="1"/>
</dbReference>
<proteinExistence type="predicted"/>
<dbReference type="Gene3D" id="1.20.1290.10">
    <property type="entry name" value="AhpD-like"/>
    <property type="match status" value="1"/>
</dbReference>
<name>A0A5M3ME80_CONPW</name>
<evidence type="ECO:0008006" key="4">
    <source>
        <dbReference type="Google" id="ProtNLM"/>
    </source>
</evidence>
<evidence type="ECO:0000256" key="1">
    <source>
        <dbReference type="SAM" id="MobiDB-lite"/>
    </source>
</evidence>
<reference evidence="3" key="1">
    <citation type="journal article" date="2012" name="Science">
        <title>The Paleozoic origin of enzymatic lignin decomposition reconstructed from 31 fungal genomes.</title>
        <authorList>
            <person name="Floudas D."/>
            <person name="Binder M."/>
            <person name="Riley R."/>
            <person name="Barry K."/>
            <person name="Blanchette R.A."/>
            <person name="Henrissat B."/>
            <person name="Martinez A.T."/>
            <person name="Otillar R."/>
            <person name="Spatafora J.W."/>
            <person name="Yadav J.S."/>
            <person name="Aerts A."/>
            <person name="Benoit I."/>
            <person name="Boyd A."/>
            <person name="Carlson A."/>
            <person name="Copeland A."/>
            <person name="Coutinho P.M."/>
            <person name="de Vries R.P."/>
            <person name="Ferreira P."/>
            <person name="Findley K."/>
            <person name="Foster B."/>
            <person name="Gaskell J."/>
            <person name="Glotzer D."/>
            <person name="Gorecki P."/>
            <person name="Heitman J."/>
            <person name="Hesse C."/>
            <person name="Hori C."/>
            <person name="Igarashi K."/>
            <person name="Jurgens J.A."/>
            <person name="Kallen N."/>
            <person name="Kersten P."/>
            <person name="Kohler A."/>
            <person name="Kuees U."/>
            <person name="Kumar T.K.A."/>
            <person name="Kuo A."/>
            <person name="LaButti K."/>
            <person name="Larrondo L.F."/>
            <person name="Lindquist E."/>
            <person name="Ling A."/>
            <person name="Lombard V."/>
            <person name="Lucas S."/>
            <person name="Lundell T."/>
            <person name="Martin R."/>
            <person name="McLaughlin D.J."/>
            <person name="Morgenstern I."/>
            <person name="Morin E."/>
            <person name="Murat C."/>
            <person name="Nagy L.G."/>
            <person name="Nolan M."/>
            <person name="Ohm R.A."/>
            <person name="Patyshakuliyeva A."/>
            <person name="Rokas A."/>
            <person name="Ruiz-Duenas F.J."/>
            <person name="Sabat G."/>
            <person name="Salamov A."/>
            <person name="Samejima M."/>
            <person name="Schmutz J."/>
            <person name="Slot J.C."/>
            <person name="St John F."/>
            <person name="Stenlid J."/>
            <person name="Sun H."/>
            <person name="Sun S."/>
            <person name="Syed K."/>
            <person name="Tsang A."/>
            <person name="Wiebenga A."/>
            <person name="Young D."/>
            <person name="Pisabarro A."/>
            <person name="Eastwood D.C."/>
            <person name="Martin F."/>
            <person name="Cullen D."/>
            <person name="Grigoriev I.V."/>
            <person name="Hibbett D.S."/>
        </authorList>
    </citation>
    <scope>NUCLEOTIDE SEQUENCE [LARGE SCALE GENOMIC DNA]</scope>
    <source>
        <strain evidence="3">RWD-64-598 SS2</strain>
    </source>
</reference>